<dbReference type="SMART" id="SM00318">
    <property type="entry name" value="SNc"/>
    <property type="match status" value="4"/>
</dbReference>
<dbReference type="FunFam" id="2.30.30.140:FF:000018">
    <property type="entry name" value="Serine/threonine-protein kinase 31"/>
    <property type="match status" value="1"/>
</dbReference>
<evidence type="ECO:0000256" key="11">
    <source>
        <dbReference type="PIRNR" id="PIRNR017179"/>
    </source>
</evidence>
<dbReference type="Pfam" id="PF00565">
    <property type="entry name" value="SNase"/>
    <property type="match status" value="4"/>
</dbReference>
<comment type="subcellular location">
    <subcellularLocation>
        <location evidence="3">Cytoplasm</location>
        <location evidence="3">Perinuclear region</location>
    </subcellularLocation>
    <subcellularLocation>
        <location evidence="2">Cytoplasmic granule</location>
    </subcellularLocation>
    <subcellularLocation>
        <location evidence="1">Endoplasmic reticulum</location>
    </subcellularLocation>
</comment>
<dbReference type="PROSITE" id="PS50830">
    <property type="entry name" value="TNASE_3"/>
    <property type="match status" value="4"/>
</dbReference>
<dbReference type="InterPro" id="IPR016071">
    <property type="entry name" value="Staphylococal_nuclease_OB-fold"/>
</dbReference>
<feature type="domain" description="Tudor" evidence="13">
    <location>
        <begin position="787"/>
        <end position="852"/>
    </location>
</feature>
<dbReference type="GO" id="GO:0034605">
    <property type="term" value="P:cellular response to heat"/>
    <property type="evidence" value="ECO:0007669"/>
    <property type="project" value="UniProtKB-ARBA"/>
</dbReference>
<dbReference type="PANTHER" id="PTHR12302">
    <property type="entry name" value="EBNA2 BINDING PROTEIN P100"/>
    <property type="match status" value="1"/>
</dbReference>
<dbReference type="InterPro" id="IPR047395">
    <property type="entry name" value="Tudor_AtTudor1-like"/>
</dbReference>
<comment type="function">
    <text evidence="11">Cytoprotective ribonuclease (RNase) required for resistance to abiotic stresses, acting as a positive regulator of mRNA decapping during stress.</text>
</comment>
<dbReference type="FunFam" id="2.40.50.90:FF:000010">
    <property type="entry name" value="Ribonuclease"/>
    <property type="match status" value="1"/>
</dbReference>
<dbReference type="FunFam" id="2.40.50.90:FF:000018">
    <property type="entry name" value="Ribonuclease"/>
    <property type="match status" value="1"/>
</dbReference>
<evidence type="ECO:0000256" key="12">
    <source>
        <dbReference type="SAM" id="MobiDB-lite"/>
    </source>
</evidence>
<name>A0AAW1WQK1_RUBAR</name>
<feature type="domain" description="TNase-like" evidence="14">
    <location>
        <begin position="595"/>
        <end position="722"/>
    </location>
</feature>
<dbReference type="GO" id="GO:0005829">
    <property type="term" value="C:cytosol"/>
    <property type="evidence" value="ECO:0007669"/>
    <property type="project" value="UniProtKB-UniRule"/>
</dbReference>
<evidence type="ECO:0000256" key="10">
    <source>
        <dbReference type="ARBA" id="ARBA00022990"/>
    </source>
</evidence>
<dbReference type="Gene3D" id="2.30.30.140">
    <property type="match status" value="1"/>
</dbReference>
<dbReference type="Pfam" id="PF00567">
    <property type="entry name" value="TUDOR"/>
    <property type="match status" value="1"/>
</dbReference>
<dbReference type="InterPro" id="IPR002999">
    <property type="entry name" value="Tudor"/>
</dbReference>
<dbReference type="GO" id="GO:0048471">
    <property type="term" value="C:perinuclear region of cytoplasm"/>
    <property type="evidence" value="ECO:0007669"/>
    <property type="project" value="UniProtKB-SubCell"/>
</dbReference>
<dbReference type="FunFam" id="2.40.50.90:FF:000011">
    <property type="entry name" value="Ribonuclease"/>
    <property type="match status" value="1"/>
</dbReference>
<evidence type="ECO:0000256" key="8">
    <source>
        <dbReference type="ARBA" id="ARBA00022801"/>
    </source>
</evidence>
<dbReference type="GO" id="GO:0031332">
    <property type="term" value="C:RNAi effector complex"/>
    <property type="evidence" value="ECO:0007669"/>
    <property type="project" value="InterPro"/>
</dbReference>
<feature type="domain" description="TNase-like" evidence="14">
    <location>
        <begin position="10"/>
        <end position="157"/>
    </location>
</feature>
<dbReference type="GO" id="GO:0010372">
    <property type="term" value="P:positive regulation of gibberellin biosynthetic process"/>
    <property type="evidence" value="ECO:0007669"/>
    <property type="project" value="UniProtKB-ARBA"/>
</dbReference>
<evidence type="ECO:0000313" key="16">
    <source>
        <dbReference type="Proteomes" id="UP001457282"/>
    </source>
</evidence>
<evidence type="ECO:0000313" key="15">
    <source>
        <dbReference type="EMBL" id="KAK9926493.1"/>
    </source>
</evidence>
<evidence type="ECO:0000256" key="2">
    <source>
        <dbReference type="ARBA" id="ARBA00004463"/>
    </source>
</evidence>
<dbReference type="AlphaFoldDB" id="A0AAW1WQK1"/>
<dbReference type="SUPFAM" id="SSF50199">
    <property type="entry name" value="Staphylococcal nuclease"/>
    <property type="match status" value="5"/>
</dbReference>
<evidence type="ECO:0000256" key="9">
    <source>
        <dbReference type="ARBA" id="ARBA00022824"/>
    </source>
</evidence>
<evidence type="ECO:0000256" key="6">
    <source>
        <dbReference type="ARBA" id="ARBA00022722"/>
    </source>
</evidence>
<dbReference type="FunFam" id="2.40.50.90:FF:000015">
    <property type="entry name" value="Ribonuclease"/>
    <property type="match status" value="1"/>
</dbReference>
<dbReference type="SUPFAM" id="SSF63748">
    <property type="entry name" value="Tudor/PWWP/MBT"/>
    <property type="match status" value="1"/>
</dbReference>
<dbReference type="PROSITE" id="PS50304">
    <property type="entry name" value="TUDOR"/>
    <property type="match status" value="1"/>
</dbReference>
<dbReference type="InterPro" id="IPR035437">
    <property type="entry name" value="SNase_OB-fold_sf"/>
</dbReference>
<dbReference type="Proteomes" id="UP001457282">
    <property type="component" value="Unassembled WGS sequence"/>
</dbReference>
<dbReference type="GO" id="GO:0005635">
    <property type="term" value="C:nuclear envelope"/>
    <property type="evidence" value="ECO:0007669"/>
    <property type="project" value="UniProtKB-ARBA"/>
</dbReference>
<dbReference type="InterPro" id="IPR016685">
    <property type="entry name" value="Silence_cplx_Nase-comp_TudorSN"/>
</dbReference>
<evidence type="ECO:0000256" key="7">
    <source>
        <dbReference type="ARBA" id="ARBA00022737"/>
    </source>
</evidence>
<dbReference type="PIRSF" id="PIRSF017179">
    <property type="entry name" value="RISC-Tudor-SN"/>
    <property type="match status" value="1"/>
</dbReference>
<proteinExistence type="predicted"/>
<feature type="domain" description="TNase-like" evidence="14">
    <location>
        <begin position="192"/>
        <end position="373"/>
    </location>
</feature>
<dbReference type="GO" id="GO:0005783">
    <property type="term" value="C:endoplasmic reticulum"/>
    <property type="evidence" value="ECO:0007669"/>
    <property type="project" value="UniProtKB-SubCell"/>
</dbReference>
<dbReference type="GO" id="GO:0000932">
    <property type="term" value="C:P-body"/>
    <property type="evidence" value="ECO:0007669"/>
    <property type="project" value="UniProtKB-ARBA"/>
</dbReference>
<evidence type="ECO:0000256" key="3">
    <source>
        <dbReference type="ARBA" id="ARBA00004556"/>
    </source>
</evidence>
<evidence type="ECO:0000259" key="13">
    <source>
        <dbReference type="PROSITE" id="PS50304"/>
    </source>
</evidence>
<dbReference type="GO" id="GO:0010494">
    <property type="term" value="C:cytoplasmic stress granule"/>
    <property type="evidence" value="ECO:0007669"/>
    <property type="project" value="UniProtKB-ARBA"/>
</dbReference>
<keyword evidence="16" id="KW-1185">Reference proteome</keyword>
<comment type="caution">
    <text evidence="15">The sequence shown here is derived from an EMBL/GenBank/DDBJ whole genome shotgun (WGS) entry which is preliminary data.</text>
</comment>
<keyword evidence="9" id="KW-0256">Endoplasmic reticulum</keyword>
<dbReference type="GO" id="GO:0016787">
    <property type="term" value="F:hydrolase activity"/>
    <property type="evidence" value="ECO:0007669"/>
    <property type="project" value="UniProtKB-KW"/>
</dbReference>
<dbReference type="GO" id="GO:0009651">
    <property type="term" value="P:response to salt stress"/>
    <property type="evidence" value="ECO:0007669"/>
    <property type="project" value="UniProtKB-ARBA"/>
</dbReference>
<dbReference type="GO" id="GO:0004518">
    <property type="term" value="F:nuclease activity"/>
    <property type="evidence" value="ECO:0007669"/>
    <property type="project" value="UniProtKB-KW"/>
</dbReference>
<dbReference type="SMART" id="SM00333">
    <property type="entry name" value="TUDOR"/>
    <property type="match status" value="1"/>
</dbReference>
<keyword evidence="6" id="KW-0540">Nuclease</keyword>
<evidence type="ECO:0000259" key="14">
    <source>
        <dbReference type="PROSITE" id="PS50830"/>
    </source>
</evidence>
<keyword evidence="8" id="KW-0378">Hydrolase</keyword>
<dbReference type="Gene3D" id="2.40.50.90">
    <property type="match status" value="5"/>
</dbReference>
<keyword evidence="10" id="KW-0007">Acetylation</keyword>
<dbReference type="GO" id="GO:0031047">
    <property type="term" value="P:regulatory ncRNA-mediated gene silencing"/>
    <property type="evidence" value="ECO:0007669"/>
    <property type="project" value="UniProtKB-UniRule"/>
</dbReference>
<gene>
    <name evidence="15" type="ORF">M0R45_023721</name>
</gene>
<dbReference type="PANTHER" id="PTHR12302:SF2">
    <property type="entry name" value="STAPHYLOCOCCAL NUCLEASE DOMAIN-CONTAINING PROTEIN 1"/>
    <property type="match status" value="1"/>
</dbReference>
<evidence type="ECO:0000256" key="1">
    <source>
        <dbReference type="ARBA" id="ARBA00004240"/>
    </source>
</evidence>
<organism evidence="15 16">
    <name type="scientific">Rubus argutus</name>
    <name type="common">Southern blackberry</name>
    <dbReference type="NCBI Taxonomy" id="59490"/>
    <lineage>
        <taxon>Eukaryota</taxon>
        <taxon>Viridiplantae</taxon>
        <taxon>Streptophyta</taxon>
        <taxon>Embryophyta</taxon>
        <taxon>Tracheophyta</taxon>
        <taxon>Spermatophyta</taxon>
        <taxon>Magnoliopsida</taxon>
        <taxon>eudicotyledons</taxon>
        <taxon>Gunneridae</taxon>
        <taxon>Pentapetalae</taxon>
        <taxon>rosids</taxon>
        <taxon>fabids</taxon>
        <taxon>Rosales</taxon>
        <taxon>Rosaceae</taxon>
        <taxon>Rosoideae</taxon>
        <taxon>Rosoideae incertae sedis</taxon>
        <taxon>Rubus</taxon>
    </lineage>
</organism>
<feature type="region of interest" description="Disordered" evidence="12">
    <location>
        <begin position="233"/>
        <end position="257"/>
    </location>
</feature>
<dbReference type="GO" id="GO:0006397">
    <property type="term" value="P:mRNA processing"/>
    <property type="evidence" value="ECO:0007669"/>
    <property type="project" value="UniProtKB-ARBA"/>
</dbReference>
<evidence type="ECO:0000256" key="5">
    <source>
        <dbReference type="ARBA" id="ARBA00022553"/>
    </source>
</evidence>
<dbReference type="GO" id="GO:0003729">
    <property type="term" value="F:mRNA binding"/>
    <property type="evidence" value="ECO:0007669"/>
    <property type="project" value="UniProtKB-ARBA"/>
</dbReference>
<feature type="domain" description="TNase-like" evidence="14">
    <location>
        <begin position="387"/>
        <end position="565"/>
    </location>
</feature>
<keyword evidence="7" id="KW-0677">Repeat</keyword>
<evidence type="ECO:0000256" key="4">
    <source>
        <dbReference type="ARBA" id="ARBA00022490"/>
    </source>
</evidence>
<keyword evidence="5" id="KW-0597">Phosphoprotein</keyword>
<dbReference type="GO" id="GO:0006402">
    <property type="term" value="P:mRNA catabolic process"/>
    <property type="evidence" value="ECO:0007669"/>
    <property type="project" value="UniProtKB-UniRule"/>
</dbReference>
<accession>A0AAW1WQK1</accession>
<dbReference type="CDD" id="cd20443">
    <property type="entry name" value="Tudor_AtTudor1-like"/>
    <property type="match status" value="1"/>
</dbReference>
<protein>
    <recommendedName>
        <fullName evidence="11">Ribonuclease</fullName>
    </recommendedName>
</protein>
<dbReference type="EMBL" id="JBEDUW010000005">
    <property type="protein sequence ID" value="KAK9926493.1"/>
    <property type="molecule type" value="Genomic_DNA"/>
</dbReference>
<reference evidence="15 16" key="1">
    <citation type="journal article" date="2023" name="G3 (Bethesda)">
        <title>A chromosome-length genome assembly and annotation of blackberry (Rubus argutus, cv. 'Hillquist').</title>
        <authorList>
            <person name="Bruna T."/>
            <person name="Aryal R."/>
            <person name="Dudchenko O."/>
            <person name="Sargent D.J."/>
            <person name="Mead D."/>
            <person name="Buti M."/>
            <person name="Cavallini A."/>
            <person name="Hytonen T."/>
            <person name="Andres J."/>
            <person name="Pham M."/>
            <person name="Weisz D."/>
            <person name="Mascagni F."/>
            <person name="Usai G."/>
            <person name="Natali L."/>
            <person name="Bassil N."/>
            <person name="Fernandez G.E."/>
            <person name="Lomsadze A."/>
            <person name="Armour M."/>
            <person name="Olukolu B."/>
            <person name="Poorten T."/>
            <person name="Britton C."/>
            <person name="Davik J."/>
            <person name="Ashrafi H."/>
            <person name="Aiden E.L."/>
            <person name="Borodovsky M."/>
            <person name="Worthington M."/>
        </authorList>
    </citation>
    <scope>NUCLEOTIDE SEQUENCE [LARGE SCALE GENOMIC DNA]</scope>
    <source>
        <strain evidence="15">PI 553951</strain>
    </source>
</reference>
<keyword evidence="4 11" id="KW-0963">Cytoplasm</keyword>
<sequence>MASSTAGSTGWLRGRVKAVTSGDCLVIMALTSSKPGPPPEKTITLSSLMAPKLARRGGIDEPFAWESREFLRKLCIGKEVTFKVDYTVSSIGRDFGSVFLGDKNVAMLVVSQGWAKVREQPSQPKQGQQKVEASPFISELLQLEEQAKTQGLGRWSKVPGASEASIRNLPPSAIGDPSKLDAMSLLAANKGKPMEAIVEQVRDGSTVRVYLLPEFQFVQVFVAGIQAPSVGRRPITTENVPEPEITSDTTNGDVSAEPRAPLTSAQRIAASTASTNETVAVPFALEAKYFTEIRVLNRDVRIVLEGVDKFSNLIGSVYYPDGDSAKDLALELVENGYAKYVEWSANMMEEEPKRRLKTAELQAKKSMLKIWTNYVPPATNSKPIHNQNFTGKVVEVVSGDCIIVADDSVPYGSPLAERRVNLSSIRCPKMGNPRRDEKPAPYAREAKEFLRTRLIGRQVNVQMEYSRKISPAEGAAIANGPADSRIMDFGSVFLATPSKAEGEEAATSASSASQQVGVNVAELVIARGFGTVIRHRDFEERSSYYDGLLSAESRATTGKKGVHSSKDPPVMHITDLTTASAKKARDFLPFLHRSRRIPAVVEYVLSGHRFKLLIPKETCSIAFSFSGVRCPGRDEPYSDEAIALMRRRIMQRDVEIEVETVDRTGTFLGSLWESRTNMAIALVEAGLAKFTSFAGSDRIPDAHLLEQAEKSAKNQKLKIWENYVEGEEVSNGLLAEKQKEVLNVVVTEVLGGGLFYVQTVGDQKISSIQQQLAALNLQEAPIIGAFNPKKGDVVLAQFSADNSWNRAMIVNAPRGPVESPKDKFEVFYIDYGNQEVVPYSQLRPLDSSVSSAPGLAQLCSLAHVKVQPLEKEYGQDAAEYLSELTLNSSKEFRAMIEERDLSGGKVKGQGTGPILLITLVAVDAEISVNAAMLQDGWATLEKKKRFDTKDRKTALENLEKFQEEARVNRRGMWQYGHYDSDEEDVGPLVKKGAGKR</sequence>